<comment type="caution">
    <text evidence="5">The sequence shown here is derived from an EMBL/GenBank/DDBJ whole genome shotgun (WGS) entry which is preliminary data.</text>
</comment>
<dbReference type="PANTHER" id="PTHR30036:SF7">
    <property type="entry name" value="ABC TRANSPORTER PERIPLASMIC-BINDING PROTEIN YPHF"/>
    <property type="match status" value="1"/>
</dbReference>
<gene>
    <name evidence="5" type="primary">yphF</name>
    <name evidence="6" type="ORF">C5E16_08590</name>
    <name evidence="5" type="ORF">CMsap09_04015</name>
</gene>
<evidence type="ECO:0000313" key="7">
    <source>
        <dbReference type="Proteomes" id="UP000195106"/>
    </source>
</evidence>
<dbReference type="InterPro" id="IPR050555">
    <property type="entry name" value="Bact_Solute-Bind_Prot2"/>
</dbReference>
<evidence type="ECO:0000256" key="1">
    <source>
        <dbReference type="ARBA" id="ARBA00004196"/>
    </source>
</evidence>
<dbReference type="RefSeq" id="WP_094115218.1">
    <property type="nucleotide sequence ID" value="NZ_PSTS01000029.1"/>
</dbReference>
<dbReference type="Proteomes" id="UP000195106">
    <property type="component" value="Unassembled WGS sequence"/>
</dbReference>
<dbReference type="Gene3D" id="3.40.50.2300">
    <property type="match status" value="2"/>
</dbReference>
<dbReference type="SUPFAM" id="SSF53822">
    <property type="entry name" value="Periplasmic binding protein-like I"/>
    <property type="match status" value="1"/>
</dbReference>
<dbReference type="InterPro" id="IPR028082">
    <property type="entry name" value="Peripla_BP_I"/>
</dbReference>
<comment type="subcellular location">
    <subcellularLocation>
        <location evidence="1">Cell envelope</location>
    </subcellularLocation>
</comment>
<protein>
    <submittedName>
        <fullName evidence="5">ABC transporter periplasmic-binding protein YphF</fullName>
    </submittedName>
    <submittedName>
        <fullName evidence="6">Sugar ABC transporter substrate-binding protein</fullName>
    </submittedName>
</protein>
<accession>A0A251XR87</accession>
<feature type="chain" id="PRO_5038223285" evidence="3">
    <location>
        <begin position="24"/>
        <end position="327"/>
    </location>
</feature>
<evidence type="ECO:0000313" key="8">
    <source>
        <dbReference type="Proteomes" id="UP000239241"/>
    </source>
</evidence>
<proteinExistence type="inferred from homology"/>
<comment type="similarity">
    <text evidence="2">Belongs to the bacterial solute-binding protein 2 family.</text>
</comment>
<dbReference type="Pfam" id="PF13407">
    <property type="entry name" value="Peripla_BP_4"/>
    <property type="match status" value="1"/>
</dbReference>
<name>A0A251XR87_9MICO</name>
<evidence type="ECO:0000256" key="3">
    <source>
        <dbReference type="SAM" id="SignalP"/>
    </source>
</evidence>
<evidence type="ECO:0000313" key="5">
    <source>
        <dbReference type="EMBL" id="OUE08094.1"/>
    </source>
</evidence>
<evidence type="ECO:0000256" key="2">
    <source>
        <dbReference type="ARBA" id="ARBA00007639"/>
    </source>
</evidence>
<dbReference type="PANTHER" id="PTHR30036">
    <property type="entry name" value="D-XYLOSE-BINDING PERIPLASMIC PROTEIN"/>
    <property type="match status" value="1"/>
</dbReference>
<evidence type="ECO:0000313" key="6">
    <source>
        <dbReference type="EMBL" id="PPF67534.1"/>
    </source>
</evidence>
<reference evidence="6 8" key="2">
    <citation type="submission" date="2018-02" db="EMBL/GenBank/DDBJ databases">
        <title>Bacteriophage NCPPB3778 and a type I-E CRISPR drive the evolution of the US Biological Select Agent, Rathayibacter toxicus.</title>
        <authorList>
            <person name="Davis E.W.II."/>
            <person name="Tabima J.F."/>
            <person name="Weisberg A.J."/>
            <person name="Lopes L.D."/>
            <person name="Wiseman M.S."/>
            <person name="Wiseman M.S."/>
            <person name="Pupko T."/>
            <person name="Belcher M.S."/>
            <person name="Sechler A.J."/>
            <person name="Tancos M.A."/>
            <person name="Schroeder B.K."/>
            <person name="Murray T.D."/>
            <person name="Luster D.G."/>
            <person name="Schneider W.L."/>
            <person name="Rogers E."/>
            <person name="Andreote F.D."/>
            <person name="Grunwald N.J."/>
            <person name="Putnam M.L."/>
            <person name="Chang J.H."/>
        </authorList>
    </citation>
    <scope>NUCLEOTIDE SEQUENCE [LARGE SCALE GENOMIC DNA]</scope>
    <source>
        <strain evidence="6 8">AY1B3</strain>
    </source>
</reference>
<keyword evidence="3" id="KW-0732">Signal</keyword>
<evidence type="ECO:0000259" key="4">
    <source>
        <dbReference type="Pfam" id="PF13407"/>
    </source>
</evidence>
<dbReference type="PROSITE" id="PS51257">
    <property type="entry name" value="PROKAR_LIPOPROTEIN"/>
    <property type="match status" value="1"/>
</dbReference>
<feature type="signal peptide" evidence="3">
    <location>
        <begin position="1"/>
        <end position="23"/>
    </location>
</feature>
<dbReference type="OrthoDB" id="257716at2"/>
<dbReference type="EMBL" id="MDHJ01000001">
    <property type="protein sequence ID" value="OUE08094.1"/>
    <property type="molecule type" value="Genomic_DNA"/>
</dbReference>
<dbReference type="AlphaFoldDB" id="A0A251XR87"/>
<organism evidence="5 7">
    <name type="scientific">Clavibacter michiganensis</name>
    <dbReference type="NCBI Taxonomy" id="28447"/>
    <lineage>
        <taxon>Bacteria</taxon>
        <taxon>Bacillati</taxon>
        <taxon>Actinomycetota</taxon>
        <taxon>Actinomycetes</taxon>
        <taxon>Micrococcales</taxon>
        <taxon>Microbacteriaceae</taxon>
        <taxon>Clavibacter</taxon>
    </lineage>
</organism>
<dbReference type="GO" id="GO:0030288">
    <property type="term" value="C:outer membrane-bounded periplasmic space"/>
    <property type="evidence" value="ECO:0007669"/>
    <property type="project" value="TreeGrafter"/>
</dbReference>
<dbReference type="CDD" id="cd06312">
    <property type="entry name" value="PBP1_ABC_sugar_binding-like"/>
    <property type="match status" value="1"/>
</dbReference>
<dbReference type="InterPro" id="IPR025997">
    <property type="entry name" value="SBP_2_dom"/>
</dbReference>
<dbReference type="GO" id="GO:0030246">
    <property type="term" value="F:carbohydrate binding"/>
    <property type="evidence" value="ECO:0007669"/>
    <property type="project" value="TreeGrafter"/>
</dbReference>
<reference evidence="5 7" key="1">
    <citation type="submission" date="2016-08" db="EMBL/GenBank/DDBJ databases">
        <title>Genome sequence of Clavibacter michiganensis spp. strain CASJ009.</title>
        <authorList>
            <person name="Thapa S.P."/>
            <person name="Coaker G."/>
        </authorList>
    </citation>
    <scope>NUCLEOTIDE SEQUENCE [LARGE SCALE GENOMIC DNA]</scope>
    <source>
        <strain evidence="5">CASJ009</strain>
    </source>
</reference>
<dbReference type="Proteomes" id="UP000239241">
    <property type="component" value="Unassembled WGS sequence"/>
</dbReference>
<feature type="domain" description="Periplasmic binding protein" evidence="4">
    <location>
        <begin position="47"/>
        <end position="292"/>
    </location>
</feature>
<sequence length="327" mass="32576">MKSRSLAPLGLVIAAGLLLTSCAGTGQEAAPTAGGGSGGGGGDLTFAVVTHSGPGDAFWDRVKSGAETAGGDYGATVTYNADPDPAKQSQLIDNAVAQDVDGIVVSMANPDGLQDSIEKAVAAGVPVVTINSGIERSAEFGALTHIGQSETVAGEAVGKRLGDAGLQNVLCVIQEAGNVGLEERCSSAASAFPGQMANLQVDGTNDAEVKATIKSKLQADPSIDGVLTLGGQYAIDAVGAVEESGSAAQIGTFDLSEDVVSAVEAGTVLFAVDQQPYVQGFLGVTALELYATNGNVIGGGQPVYSGPAFVTEDNAAQVAEFAANGTR</sequence>
<dbReference type="EMBL" id="PSXY01000012">
    <property type="protein sequence ID" value="PPF67534.1"/>
    <property type="molecule type" value="Genomic_DNA"/>
</dbReference>